<dbReference type="AlphaFoldDB" id="A0A151NC25"/>
<evidence type="ECO:0000313" key="2">
    <source>
        <dbReference type="Proteomes" id="UP000050525"/>
    </source>
</evidence>
<dbReference type="EMBL" id="AKHW03003532">
    <property type="protein sequence ID" value="KYO34341.1"/>
    <property type="molecule type" value="Genomic_DNA"/>
</dbReference>
<name>A0A151NC25_ALLMI</name>
<organism evidence="1 2">
    <name type="scientific">Alligator mississippiensis</name>
    <name type="common">American alligator</name>
    <dbReference type="NCBI Taxonomy" id="8496"/>
    <lineage>
        <taxon>Eukaryota</taxon>
        <taxon>Metazoa</taxon>
        <taxon>Chordata</taxon>
        <taxon>Craniata</taxon>
        <taxon>Vertebrata</taxon>
        <taxon>Euteleostomi</taxon>
        <taxon>Archelosauria</taxon>
        <taxon>Archosauria</taxon>
        <taxon>Crocodylia</taxon>
        <taxon>Alligatoridae</taxon>
        <taxon>Alligatorinae</taxon>
        <taxon>Alligator</taxon>
    </lineage>
</organism>
<protein>
    <submittedName>
        <fullName evidence="1">Uncharacterized protein</fullName>
    </submittedName>
</protein>
<accession>A0A151NC25</accession>
<sequence>MDVLFQYGQNGHCTLSGGSVHPKVVERNDCFKATCVSVMLAPAVKCCTSSTQDVKRLYHRHKTEKGGGGLTLASTCMRSTICFKRPGVFLELRISNLQSKI</sequence>
<reference evidence="1 2" key="1">
    <citation type="journal article" date="2012" name="Genome Biol.">
        <title>Sequencing three crocodilian genomes to illuminate the evolution of archosaurs and amniotes.</title>
        <authorList>
            <person name="St John J.A."/>
            <person name="Braun E.L."/>
            <person name="Isberg S.R."/>
            <person name="Miles L.G."/>
            <person name="Chong A.Y."/>
            <person name="Gongora J."/>
            <person name="Dalzell P."/>
            <person name="Moran C."/>
            <person name="Bed'hom B."/>
            <person name="Abzhanov A."/>
            <person name="Burgess S.C."/>
            <person name="Cooksey A.M."/>
            <person name="Castoe T.A."/>
            <person name="Crawford N.G."/>
            <person name="Densmore L.D."/>
            <person name="Drew J.C."/>
            <person name="Edwards S.V."/>
            <person name="Faircloth B.C."/>
            <person name="Fujita M.K."/>
            <person name="Greenwold M.J."/>
            <person name="Hoffmann F.G."/>
            <person name="Howard J.M."/>
            <person name="Iguchi T."/>
            <person name="Janes D.E."/>
            <person name="Khan S.Y."/>
            <person name="Kohno S."/>
            <person name="de Koning A.J."/>
            <person name="Lance S.L."/>
            <person name="McCarthy F.M."/>
            <person name="McCormack J.E."/>
            <person name="Merchant M.E."/>
            <person name="Peterson D.G."/>
            <person name="Pollock D.D."/>
            <person name="Pourmand N."/>
            <person name="Raney B.J."/>
            <person name="Roessler K.A."/>
            <person name="Sanford J.R."/>
            <person name="Sawyer R.H."/>
            <person name="Schmidt C.J."/>
            <person name="Triplett E.W."/>
            <person name="Tuberville T.D."/>
            <person name="Venegas-Anaya M."/>
            <person name="Howard J.T."/>
            <person name="Jarvis E.D."/>
            <person name="Guillette L.J.Jr."/>
            <person name="Glenn T.C."/>
            <person name="Green R.E."/>
            <person name="Ray D.A."/>
        </authorList>
    </citation>
    <scope>NUCLEOTIDE SEQUENCE [LARGE SCALE GENOMIC DNA]</scope>
    <source>
        <strain evidence="1">KSC_2009_1</strain>
    </source>
</reference>
<proteinExistence type="predicted"/>
<gene>
    <name evidence="1" type="ORF">Y1Q_0007616</name>
</gene>
<dbReference type="Proteomes" id="UP000050525">
    <property type="component" value="Unassembled WGS sequence"/>
</dbReference>
<keyword evidence="2" id="KW-1185">Reference proteome</keyword>
<evidence type="ECO:0000313" key="1">
    <source>
        <dbReference type="EMBL" id="KYO34341.1"/>
    </source>
</evidence>
<comment type="caution">
    <text evidence="1">The sequence shown here is derived from an EMBL/GenBank/DDBJ whole genome shotgun (WGS) entry which is preliminary data.</text>
</comment>